<dbReference type="SUPFAM" id="SSF88802">
    <property type="entry name" value="Pre-PUA domain"/>
    <property type="match status" value="1"/>
</dbReference>
<dbReference type="Pfam" id="PF09183">
    <property type="entry name" value="DUF1947"/>
    <property type="match status" value="1"/>
</dbReference>
<dbReference type="InterPro" id="IPR002478">
    <property type="entry name" value="PUA"/>
</dbReference>
<dbReference type="Gene3D" id="3.10.450.120">
    <property type="entry name" value="Pre-PUA domain, domain 1"/>
    <property type="match status" value="1"/>
</dbReference>
<accession>A0A1N5SH73</accession>
<dbReference type="Proteomes" id="UP000195607">
    <property type="component" value="Chromosome I"/>
</dbReference>
<feature type="domain" description="PUA" evidence="1">
    <location>
        <begin position="73"/>
        <end position="147"/>
    </location>
</feature>
<evidence type="ECO:0000313" key="2">
    <source>
        <dbReference type="EMBL" id="SIM35326.1"/>
    </source>
</evidence>
<dbReference type="NCBIfam" id="TIGR00451">
    <property type="entry name" value="unchar_dom_2"/>
    <property type="match status" value="1"/>
</dbReference>
<sequence length="153" mass="16890">MARHVLSKKDMKIFFEKLRENNLWADFFSNSNIEVEEHKGKKCYSIGGRFIAYEEDRLLPSIDLLNAIKPEISSVTVDNGAVPHILNGAKLFGKGITQIGESIRPGSLVYVKDPTGRFIAVGIATKSTEELKVSREGPAAEIIMSPAKNPCTQ</sequence>
<evidence type="ECO:0000313" key="3">
    <source>
        <dbReference type="Proteomes" id="UP000195607"/>
    </source>
</evidence>
<dbReference type="GeneID" id="41587529"/>
<dbReference type="InterPro" id="IPR004521">
    <property type="entry name" value="Uncharacterised_CHP00451"/>
</dbReference>
<dbReference type="InterPro" id="IPR036974">
    <property type="entry name" value="PUA_sf"/>
</dbReference>
<dbReference type="SUPFAM" id="SSF88697">
    <property type="entry name" value="PUA domain-like"/>
    <property type="match status" value="1"/>
</dbReference>
<dbReference type="GO" id="GO:0003723">
    <property type="term" value="F:RNA binding"/>
    <property type="evidence" value="ECO:0007669"/>
    <property type="project" value="InterPro"/>
</dbReference>
<reference evidence="2 3" key="1">
    <citation type="submission" date="2016-04" db="EMBL/GenBank/DDBJ databases">
        <authorList>
            <person name="Evans L.H."/>
            <person name="Alamgir A."/>
            <person name="Owens N."/>
            <person name="Weber N.D."/>
            <person name="Virtaneva K."/>
            <person name="Barbian K."/>
            <person name="Babar A."/>
            <person name="Rosenke K."/>
        </authorList>
    </citation>
    <scope>NUCLEOTIDE SEQUENCE [LARGE SCALE GENOMIC DNA]</scope>
    <source>
        <strain evidence="3">S5(T) (JCM 30642 \VKM B-2941)</strain>
    </source>
</reference>
<dbReference type="Pfam" id="PF01472">
    <property type="entry name" value="PUA"/>
    <property type="match status" value="1"/>
</dbReference>
<dbReference type="Gene3D" id="2.30.130.10">
    <property type="entry name" value="PUA domain"/>
    <property type="match status" value="1"/>
</dbReference>
<dbReference type="AlphaFoldDB" id="A0A1N5SH73"/>
<gene>
    <name evidence="2" type="ORF">CSP5_0226</name>
</gene>
<dbReference type="PROSITE" id="PS50890">
    <property type="entry name" value="PUA"/>
    <property type="match status" value="1"/>
</dbReference>
<organism evidence="2 3">
    <name type="scientific">Cuniculiplasma divulgatum</name>
    <dbReference type="NCBI Taxonomy" id="1673428"/>
    <lineage>
        <taxon>Archaea</taxon>
        <taxon>Methanobacteriati</taxon>
        <taxon>Thermoplasmatota</taxon>
        <taxon>Thermoplasmata</taxon>
        <taxon>Thermoplasmatales</taxon>
        <taxon>Cuniculiplasmataceae</taxon>
        <taxon>Cuniculiplasma</taxon>
    </lineage>
</organism>
<dbReference type="InterPro" id="IPR015266">
    <property type="entry name" value="DUF1947"/>
</dbReference>
<dbReference type="EMBL" id="LT671858">
    <property type="protein sequence ID" value="SIM35326.1"/>
    <property type="molecule type" value="Genomic_DNA"/>
</dbReference>
<name>A0A1N5SH73_9ARCH</name>
<dbReference type="RefSeq" id="WP_148689478.1">
    <property type="nucleotide sequence ID" value="NZ_LT671858.1"/>
</dbReference>
<proteinExistence type="predicted"/>
<protein>
    <submittedName>
        <fullName evidence="2">RNA-binding protein</fullName>
    </submittedName>
</protein>
<dbReference type="InterPro" id="IPR015947">
    <property type="entry name" value="PUA-like_sf"/>
</dbReference>
<evidence type="ECO:0000259" key="1">
    <source>
        <dbReference type="SMART" id="SM00359"/>
    </source>
</evidence>
<dbReference type="SMART" id="SM00359">
    <property type="entry name" value="PUA"/>
    <property type="match status" value="1"/>
</dbReference>